<dbReference type="AlphaFoldDB" id="A0A3N4J5N5"/>
<evidence type="ECO:0000313" key="3">
    <source>
        <dbReference type="EMBL" id="RPA93619.1"/>
    </source>
</evidence>
<dbReference type="SUPFAM" id="SSF51430">
    <property type="entry name" value="NAD(P)-linked oxidoreductase"/>
    <property type="match status" value="1"/>
</dbReference>
<gene>
    <name evidence="3" type="ORF">L873DRAFT_1704508</name>
</gene>
<feature type="domain" description="NADP-dependent oxidoreductase" evidence="2">
    <location>
        <begin position="15"/>
        <end position="323"/>
    </location>
</feature>
<dbReference type="EMBL" id="ML120449">
    <property type="protein sequence ID" value="RPA93619.1"/>
    <property type="molecule type" value="Genomic_DNA"/>
</dbReference>
<dbReference type="InterPro" id="IPR023210">
    <property type="entry name" value="NADP_OxRdtase_dom"/>
</dbReference>
<dbReference type="Proteomes" id="UP000276215">
    <property type="component" value="Unassembled WGS sequence"/>
</dbReference>
<keyword evidence="1" id="KW-0560">Oxidoreductase</keyword>
<dbReference type="InterPro" id="IPR050523">
    <property type="entry name" value="AKR_Detox_Biosynth"/>
</dbReference>
<dbReference type="OrthoDB" id="2310150at2759"/>
<dbReference type="GO" id="GO:0016491">
    <property type="term" value="F:oxidoreductase activity"/>
    <property type="evidence" value="ECO:0007669"/>
    <property type="project" value="UniProtKB-KW"/>
</dbReference>
<protein>
    <submittedName>
        <fullName evidence="3">Aldo/keto reductase</fullName>
    </submittedName>
</protein>
<evidence type="ECO:0000256" key="1">
    <source>
        <dbReference type="ARBA" id="ARBA00023002"/>
    </source>
</evidence>
<evidence type="ECO:0000259" key="2">
    <source>
        <dbReference type="Pfam" id="PF00248"/>
    </source>
</evidence>
<organism evidence="3 4">
    <name type="scientific">Choiromyces venosus 120613-1</name>
    <dbReference type="NCBI Taxonomy" id="1336337"/>
    <lineage>
        <taxon>Eukaryota</taxon>
        <taxon>Fungi</taxon>
        <taxon>Dikarya</taxon>
        <taxon>Ascomycota</taxon>
        <taxon>Pezizomycotina</taxon>
        <taxon>Pezizomycetes</taxon>
        <taxon>Pezizales</taxon>
        <taxon>Tuberaceae</taxon>
        <taxon>Choiromyces</taxon>
    </lineage>
</organism>
<dbReference type="InterPro" id="IPR036812">
    <property type="entry name" value="NAD(P)_OxRdtase_dom_sf"/>
</dbReference>
<proteinExistence type="predicted"/>
<keyword evidence="4" id="KW-1185">Reference proteome</keyword>
<dbReference type="CDD" id="cd19075">
    <property type="entry name" value="AKR_AKR7A1-5"/>
    <property type="match status" value="1"/>
</dbReference>
<dbReference type="PANTHER" id="PTHR43364">
    <property type="entry name" value="NADH-SPECIFIC METHYLGLYOXAL REDUCTASE-RELATED"/>
    <property type="match status" value="1"/>
</dbReference>
<dbReference type="Pfam" id="PF00248">
    <property type="entry name" value="Aldo_ket_red"/>
    <property type="match status" value="1"/>
</dbReference>
<dbReference type="PANTHER" id="PTHR43364:SF4">
    <property type="entry name" value="NAD(P)-LINKED OXIDOREDUCTASE SUPERFAMILY PROTEIN"/>
    <property type="match status" value="1"/>
</dbReference>
<reference evidence="3 4" key="1">
    <citation type="journal article" date="2018" name="Nat. Ecol. Evol.">
        <title>Pezizomycetes genomes reveal the molecular basis of ectomycorrhizal truffle lifestyle.</title>
        <authorList>
            <person name="Murat C."/>
            <person name="Payen T."/>
            <person name="Noel B."/>
            <person name="Kuo A."/>
            <person name="Morin E."/>
            <person name="Chen J."/>
            <person name="Kohler A."/>
            <person name="Krizsan K."/>
            <person name="Balestrini R."/>
            <person name="Da Silva C."/>
            <person name="Montanini B."/>
            <person name="Hainaut M."/>
            <person name="Levati E."/>
            <person name="Barry K.W."/>
            <person name="Belfiori B."/>
            <person name="Cichocki N."/>
            <person name="Clum A."/>
            <person name="Dockter R.B."/>
            <person name="Fauchery L."/>
            <person name="Guy J."/>
            <person name="Iotti M."/>
            <person name="Le Tacon F."/>
            <person name="Lindquist E.A."/>
            <person name="Lipzen A."/>
            <person name="Malagnac F."/>
            <person name="Mello A."/>
            <person name="Molinier V."/>
            <person name="Miyauchi S."/>
            <person name="Poulain J."/>
            <person name="Riccioni C."/>
            <person name="Rubini A."/>
            <person name="Sitrit Y."/>
            <person name="Splivallo R."/>
            <person name="Traeger S."/>
            <person name="Wang M."/>
            <person name="Zifcakova L."/>
            <person name="Wipf D."/>
            <person name="Zambonelli A."/>
            <person name="Paolocci F."/>
            <person name="Nowrousian M."/>
            <person name="Ottonello S."/>
            <person name="Baldrian P."/>
            <person name="Spatafora J.W."/>
            <person name="Henrissat B."/>
            <person name="Nagy L.G."/>
            <person name="Aury J.M."/>
            <person name="Wincker P."/>
            <person name="Grigoriev I.V."/>
            <person name="Bonfante P."/>
            <person name="Martin F.M."/>
        </authorList>
    </citation>
    <scope>NUCLEOTIDE SEQUENCE [LARGE SCALE GENOMIC DNA]</scope>
    <source>
        <strain evidence="3 4">120613-1</strain>
    </source>
</reference>
<evidence type="ECO:0000313" key="4">
    <source>
        <dbReference type="Proteomes" id="UP000276215"/>
    </source>
</evidence>
<dbReference type="STRING" id="1336337.A0A3N4J5N5"/>
<name>A0A3N4J5N5_9PEZI</name>
<accession>A0A3N4J5N5</accession>
<sequence length="349" mass="39184">MAGEISTKDNSPRSRIILGCMTFGPNPESGARVNDLETYKSVLTHFHSRNYHELDTARTYCAGEQEAFTAAAISGANLHFKLATKLYPNVPRTHTPESIREKVLLSLKQLGVEKVDIWYLHAPDRSIPFSVTLKAVDELYKEGRFGMLGLSNYTAFEVAEIVTLCKERGWVRPKIYQGMYNAITRALESELLVACRRYGLDVVVYNPLAGGFFTGKYQATTPPATGRFSNVNPQQGAMYRDRYFQDHYFTALKLIEPVVAKHNLTMAETALRWLVHHSALKIKDGNDGIIIGVSSLDQLKQNLDAAEKGPLPEEVVEVLDTAWAEVKGRGPNYWHLKLEYTYSFDDADA</sequence>
<dbReference type="Gene3D" id="3.20.20.100">
    <property type="entry name" value="NADP-dependent oxidoreductase domain"/>
    <property type="match status" value="1"/>
</dbReference>